<feature type="compositionally biased region" description="Polar residues" evidence="2">
    <location>
        <begin position="128"/>
        <end position="141"/>
    </location>
</feature>
<feature type="compositionally biased region" description="Basic and acidic residues" evidence="2">
    <location>
        <begin position="43"/>
        <end position="70"/>
    </location>
</feature>
<feature type="compositionally biased region" description="Basic and acidic residues" evidence="2">
    <location>
        <begin position="234"/>
        <end position="249"/>
    </location>
</feature>
<feature type="coiled-coil region" evidence="1">
    <location>
        <begin position="427"/>
        <end position="549"/>
    </location>
</feature>
<feature type="region of interest" description="Disordered" evidence="2">
    <location>
        <begin position="214"/>
        <end position="249"/>
    </location>
</feature>
<evidence type="ECO:0000256" key="2">
    <source>
        <dbReference type="SAM" id="MobiDB-lite"/>
    </source>
</evidence>
<organism evidence="3 4">
    <name type="scientific">Toxoplasma gondii p89</name>
    <dbReference type="NCBI Taxonomy" id="943119"/>
    <lineage>
        <taxon>Eukaryota</taxon>
        <taxon>Sar</taxon>
        <taxon>Alveolata</taxon>
        <taxon>Apicomplexa</taxon>
        <taxon>Conoidasida</taxon>
        <taxon>Coccidia</taxon>
        <taxon>Eucoccidiorida</taxon>
        <taxon>Eimeriorina</taxon>
        <taxon>Sarcocystidae</taxon>
        <taxon>Toxoplasma</taxon>
    </lineage>
</organism>
<feature type="region of interest" description="Disordered" evidence="2">
    <location>
        <begin position="17"/>
        <end position="70"/>
    </location>
</feature>
<dbReference type="VEuPathDB" id="ToxoDB:TGP89_249860"/>
<reference evidence="3 4" key="1">
    <citation type="submission" date="2014-03" db="EMBL/GenBank/DDBJ databases">
        <authorList>
            <person name="Sibley D."/>
            <person name="Venepally P."/>
            <person name="Karamycheva S."/>
            <person name="Hadjithomas M."/>
            <person name="Khan A."/>
            <person name="Brunk B."/>
            <person name="Roos D."/>
            <person name="Caler E."/>
            <person name="Lorenzi H."/>
        </authorList>
    </citation>
    <scope>NUCLEOTIDE SEQUENCE [LARGE SCALE GENOMIC DNA]</scope>
    <source>
        <strain evidence="4">p89</strain>
    </source>
</reference>
<dbReference type="AlphaFoldDB" id="A0A086KXE2"/>
<keyword evidence="1" id="KW-0175">Coiled coil</keyword>
<protein>
    <submittedName>
        <fullName evidence="3">Putative centrosomal protein</fullName>
    </submittedName>
</protein>
<feature type="compositionally biased region" description="Polar residues" evidence="2">
    <location>
        <begin position="375"/>
        <end position="391"/>
    </location>
</feature>
<feature type="region of interest" description="Disordered" evidence="2">
    <location>
        <begin position="373"/>
        <end position="412"/>
    </location>
</feature>
<dbReference type="PANTHER" id="PTHR34452">
    <property type="entry name" value="MYOSIN HEAVY CHAIN-RELATED PROTEIN"/>
    <property type="match status" value="1"/>
</dbReference>
<dbReference type="PANTHER" id="PTHR34452:SF7">
    <property type="entry name" value="MYOSIN HEAVY CHAIN-RELATED PROTEIN"/>
    <property type="match status" value="1"/>
</dbReference>
<dbReference type="Proteomes" id="UP000028828">
    <property type="component" value="Unassembled WGS sequence"/>
</dbReference>
<dbReference type="OrthoDB" id="71227at2759"/>
<accession>A0A086KXE2</accession>
<evidence type="ECO:0000313" key="3">
    <source>
        <dbReference type="EMBL" id="KFG49060.1"/>
    </source>
</evidence>
<evidence type="ECO:0000256" key="1">
    <source>
        <dbReference type="SAM" id="Coils"/>
    </source>
</evidence>
<evidence type="ECO:0000313" key="4">
    <source>
        <dbReference type="Proteomes" id="UP000028828"/>
    </source>
</evidence>
<proteinExistence type="predicted"/>
<gene>
    <name evidence="3" type="ORF">TGP89_249860</name>
</gene>
<feature type="coiled-coil region" evidence="1">
    <location>
        <begin position="574"/>
        <end position="723"/>
    </location>
</feature>
<sequence>MKNAWSALRGAVQEFNAVLLSEDEEEEDEEEGQEELLGEGSDGDVHADNSSEHRGVSSRQEDPIKTLETRLHQEEQRRLFLERRLQQAEKETAEHTQLIVDLRNQCRLLRAPRGVPSALSLPRDDPTPTHTSPETNLFSEPSSVAGGSLVAVSDLRVPISKLFHAFCAPDSATGLPPTFNGVPRASKSFFSDKSSRHAENRSASSVSLSCLNGLGAGDGNSGSEPDGDTSGTPLRDREGSEEDEKGREGQEALMQLDAACCYIERASGRAEWLIDEWKTITASRSFQRAVSASWGPRLPPSQLEWLESESNPSRLPTPPEHASPILEWLTVSARLLECLHCLSVEADSSFAPTPTTGEEARVLDREKGQRRLFLSRQSSTTRNPAEATSSVVPDDLLTHNSSAGENEGSLHGDGVAEKQLQDEVRLRQLLQHRVSLQERRIHELEEELQSVRQAFEHQVNQTTEAAKKAEDQEAERQAQLQQHMNEALRSIRQQYDALLQQYERLQTANRKEAQSDEAERPGDPVAARARQLECENQDLLLQVKAWQRAHADVSQSLQVASAELSEHRSYAMKVETLEKELALSKGELARLSNLQSVQNQSELELIQSLADRDAIEAELNEARRMVESLNKVMEHMQEESDAMVQRLKGEKEQTETEVRQLRRKMEENAGAVTNLSGTREELAEAQTKVTDLEEALDKFQSENAKLKGEIESVLERQQKEEDEREHYVDRRLISEMISKHQALEGQIRRRDEVFLLICDVLQLSEEDRAKIGIRARKGAQEDQEQGKRLSERFIEFLNEETK</sequence>
<feature type="region of interest" description="Disordered" evidence="2">
    <location>
        <begin position="116"/>
        <end position="142"/>
    </location>
</feature>
<feature type="compositionally biased region" description="Acidic residues" evidence="2">
    <location>
        <begin position="21"/>
        <end position="37"/>
    </location>
</feature>
<dbReference type="EMBL" id="AEYI02000470">
    <property type="protein sequence ID" value="KFG49060.1"/>
    <property type="molecule type" value="Genomic_DNA"/>
</dbReference>
<comment type="caution">
    <text evidence="3">The sequence shown here is derived from an EMBL/GenBank/DDBJ whole genome shotgun (WGS) entry which is preliminary data.</text>
</comment>
<name>A0A086KXE2_TOXGO</name>